<dbReference type="SUPFAM" id="SSF51445">
    <property type="entry name" value="(Trans)glycosidases"/>
    <property type="match status" value="1"/>
</dbReference>
<dbReference type="Gene3D" id="3.20.20.80">
    <property type="entry name" value="Glycosidases"/>
    <property type="match status" value="1"/>
</dbReference>
<evidence type="ECO:0000313" key="3">
    <source>
        <dbReference type="EMBL" id="VAW24041.1"/>
    </source>
</evidence>
<feature type="domain" description="Glycosyl hydrolase family 13 catalytic" evidence="2">
    <location>
        <begin position="144"/>
        <end position="548"/>
    </location>
</feature>
<reference evidence="3" key="1">
    <citation type="submission" date="2018-06" db="EMBL/GenBank/DDBJ databases">
        <authorList>
            <person name="Zhirakovskaya E."/>
        </authorList>
    </citation>
    <scope>NUCLEOTIDE SEQUENCE</scope>
</reference>
<dbReference type="Gene3D" id="2.60.40.1180">
    <property type="entry name" value="Golgi alpha-mannosidase II"/>
    <property type="match status" value="1"/>
</dbReference>
<dbReference type="InterPro" id="IPR017853">
    <property type="entry name" value="GH"/>
</dbReference>
<evidence type="ECO:0000259" key="2">
    <source>
        <dbReference type="SMART" id="SM00642"/>
    </source>
</evidence>
<evidence type="ECO:0000256" key="1">
    <source>
        <dbReference type="ARBA" id="ARBA00008061"/>
    </source>
</evidence>
<comment type="similarity">
    <text evidence="1">Belongs to the glycosyl hydrolase 13 family.</text>
</comment>
<dbReference type="Gene3D" id="2.60.40.10">
    <property type="entry name" value="Immunoglobulins"/>
    <property type="match status" value="1"/>
</dbReference>
<dbReference type="InterPro" id="IPR013783">
    <property type="entry name" value="Ig-like_fold"/>
</dbReference>
<accession>A0A3B0TZ37</accession>
<protein>
    <submittedName>
        <fullName evidence="3">Pullulanase</fullName>
        <ecNumber evidence="3">3.2.1.41</ecNumber>
    </submittedName>
</protein>
<dbReference type="NCBIfam" id="TIGR02104">
    <property type="entry name" value="pulA_typeI"/>
    <property type="match status" value="1"/>
</dbReference>
<keyword evidence="3" id="KW-0378">Hydrolase</keyword>
<dbReference type="InterPro" id="IPR014756">
    <property type="entry name" value="Ig_E-set"/>
</dbReference>
<dbReference type="EMBL" id="UOEP01000204">
    <property type="protein sequence ID" value="VAW24041.1"/>
    <property type="molecule type" value="Genomic_DNA"/>
</dbReference>
<proteinExistence type="inferred from homology"/>
<dbReference type="AlphaFoldDB" id="A0A3B0TZ37"/>
<dbReference type="GO" id="GO:0005975">
    <property type="term" value="P:carbohydrate metabolic process"/>
    <property type="evidence" value="ECO:0007669"/>
    <property type="project" value="InterPro"/>
</dbReference>
<sequence>MVTRSWRFNHIDFSTYPFYNGDDLGVRWQKEKTVFKVWAPTAQKVELRLYHNWQDGHPYLKVFLKPSIVGTWAITLEGDYEGVFYTFRVNDGDWLHEAPDMYARCVGVNGKYGIIYNPSKTDPEGWGDDKRPRYKDFTEAIIYETHIRDFSIDKNSGIRNKGKYLGFTEEGTVSPSGQPTGLSHLKELGVTHVHLLPVFDFSSIDEERPLEKYNWGYDPQNYNALEGSYSTNPYDGTIRIREFKQLVKALHDNGIGVIMDVVYNHTGLVKGSVFNQFVPGYFYRQNPDGTFANASGCGSEIASERAMVLKFIVDSLTFWIEEYHIDGFRFDLMGVHDVQAMQVIRKKVDETDSGIFLYGEGWAAATSPMREELRAVKANIHKLPGIAAFSDDMRDALKGNLHNKKSKGFVSGQALREESVRFGIVAAIRHPQIVYGYVESSPAPWAVEPNQCINYVSCHDNYTLWDKLRLSNPKAPDEEMRKMVRLAGAIILTSQGVPFLHSGIEFCRTKNGDSNSYKSPDSVNRIDWERKSEYYDVFRYFKSLIQLRKGHPAFRMPMAEQIRRNLDFCLQYKLGIVAYCLDGKEVGDPWGSIVVLFNGNKESKTISIPEGNYTIIARGEEISEHGIGRFTGSEIQIPAISMVLLVSKTVRKPL</sequence>
<name>A0A3B0TZ37_9ZZZZ</name>
<keyword evidence="3" id="KW-0326">Glycosidase</keyword>
<dbReference type="InterPro" id="IPR006047">
    <property type="entry name" value="GH13_cat_dom"/>
</dbReference>
<dbReference type="Pfam" id="PF00128">
    <property type="entry name" value="Alpha-amylase"/>
    <property type="match status" value="1"/>
</dbReference>
<gene>
    <name evidence="3" type="ORF">MNBD_BACTEROID01-2710</name>
</gene>
<dbReference type="Pfam" id="PF02922">
    <property type="entry name" value="CBM_48"/>
    <property type="match status" value="1"/>
</dbReference>
<dbReference type="SMART" id="SM00642">
    <property type="entry name" value="Aamy"/>
    <property type="match status" value="1"/>
</dbReference>
<dbReference type="InterPro" id="IPR013780">
    <property type="entry name" value="Glyco_hydro_b"/>
</dbReference>
<dbReference type="CDD" id="cd02860">
    <property type="entry name" value="E_set_Pullulanase"/>
    <property type="match status" value="1"/>
</dbReference>
<dbReference type="CDD" id="cd11341">
    <property type="entry name" value="AmyAc_Pullulanase_LD-like"/>
    <property type="match status" value="1"/>
</dbReference>
<dbReference type="SUPFAM" id="SSF81296">
    <property type="entry name" value="E set domains"/>
    <property type="match status" value="1"/>
</dbReference>
<dbReference type="PANTHER" id="PTHR43002">
    <property type="entry name" value="GLYCOGEN DEBRANCHING ENZYME"/>
    <property type="match status" value="1"/>
</dbReference>
<dbReference type="InterPro" id="IPR004193">
    <property type="entry name" value="Glyco_hydro_13_N"/>
</dbReference>
<dbReference type="EC" id="3.2.1.41" evidence="3"/>
<dbReference type="InterPro" id="IPR049117">
    <property type="entry name" value="pulA_all-beta"/>
</dbReference>
<organism evidence="3">
    <name type="scientific">hydrothermal vent metagenome</name>
    <dbReference type="NCBI Taxonomy" id="652676"/>
    <lineage>
        <taxon>unclassified sequences</taxon>
        <taxon>metagenomes</taxon>
        <taxon>ecological metagenomes</taxon>
    </lineage>
</organism>
<dbReference type="Pfam" id="PF21653">
    <property type="entry name" value="pulA_all-beta"/>
    <property type="match status" value="1"/>
</dbReference>
<dbReference type="InterPro" id="IPR011840">
    <property type="entry name" value="PulA_typeI"/>
</dbReference>
<dbReference type="GO" id="GO:0051060">
    <property type="term" value="F:pullulanase activity"/>
    <property type="evidence" value="ECO:0007669"/>
    <property type="project" value="UniProtKB-EC"/>
</dbReference>